<organism evidence="1 2">
    <name type="scientific">Microbacterium binotii</name>
    <dbReference type="NCBI Taxonomy" id="462710"/>
    <lineage>
        <taxon>Bacteria</taxon>
        <taxon>Bacillati</taxon>
        <taxon>Actinomycetota</taxon>
        <taxon>Actinomycetes</taxon>
        <taxon>Micrococcales</taxon>
        <taxon>Microbacteriaceae</taxon>
        <taxon>Microbacterium</taxon>
    </lineage>
</organism>
<sequence length="48" mass="5247">MPGVQARGMTSPPVIDPLDLSDALAAARRPVRLLDVRWRLDLPEGRPA</sequence>
<reference evidence="1 2" key="1">
    <citation type="journal article" date="2019" name="Int. J. Syst. Evol. Microbiol.">
        <title>The Global Catalogue of Microorganisms (GCM) 10K type strain sequencing project: providing services to taxonomists for standard genome sequencing and annotation.</title>
        <authorList>
            <consortium name="The Broad Institute Genomics Platform"/>
            <consortium name="The Broad Institute Genome Sequencing Center for Infectious Disease"/>
            <person name="Wu L."/>
            <person name="Ma J."/>
        </authorList>
    </citation>
    <scope>NUCLEOTIDE SEQUENCE [LARGE SCALE GENOMIC DNA]</scope>
    <source>
        <strain evidence="1 2">JCM 16365</strain>
    </source>
</reference>
<dbReference type="EMBL" id="BAAARI010000014">
    <property type="protein sequence ID" value="GAA2582417.1"/>
    <property type="molecule type" value="Genomic_DNA"/>
</dbReference>
<comment type="caution">
    <text evidence="1">The sequence shown here is derived from an EMBL/GenBank/DDBJ whole genome shotgun (WGS) entry which is preliminary data.</text>
</comment>
<keyword evidence="2" id="KW-1185">Reference proteome</keyword>
<evidence type="ECO:0008006" key="3">
    <source>
        <dbReference type="Google" id="ProtNLM"/>
    </source>
</evidence>
<name>A0ABN3PFX2_9MICO</name>
<gene>
    <name evidence="1" type="ORF">GCM10009862_21880</name>
</gene>
<evidence type="ECO:0000313" key="2">
    <source>
        <dbReference type="Proteomes" id="UP001500274"/>
    </source>
</evidence>
<evidence type="ECO:0000313" key="1">
    <source>
        <dbReference type="EMBL" id="GAA2582417.1"/>
    </source>
</evidence>
<dbReference type="Proteomes" id="UP001500274">
    <property type="component" value="Unassembled WGS sequence"/>
</dbReference>
<protein>
    <recommendedName>
        <fullName evidence="3">Sulfurtransferase</fullName>
    </recommendedName>
</protein>
<accession>A0ABN3PFX2</accession>
<proteinExistence type="predicted"/>